<keyword evidence="2" id="KW-1185">Reference proteome</keyword>
<dbReference type="EMBL" id="KN839145">
    <property type="protein sequence ID" value="KIJ90605.1"/>
    <property type="molecule type" value="Genomic_DNA"/>
</dbReference>
<organism evidence="1 2">
    <name type="scientific">Laccaria amethystina LaAM-08-1</name>
    <dbReference type="NCBI Taxonomy" id="1095629"/>
    <lineage>
        <taxon>Eukaryota</taxon>
        <taxon>Fungi</taxon>
        <taxon>Dikarya</taxon>
        <taxon>Basidiomycota</taxon>
        <taxon>Agaricomycotina</taxon>
        <taxon>Agaricomycetes</taxon>
        <taxon>Agaricomycetidae</taxon>
        <taxon>Agaricales</taxon>
        <taxon>Agaricineae</taxon>
        <taxon>Hydnangiaceae</taxon>
        <taxon>Laccaria</taxon>
    </lineage>
</organism>
<dbReference type="Proteomes" id="UP000054477">
    <property type="component" value="Unassembled WGS sequence"/>
</dbReference>
<accession>A0A0C9WLU1</accession>
<proteinExistence type="predicted"/>
<dbReference type="OrthoDB" id="3083908at2759"/>
<gene>
    <name evidence="1" type="ORF">K443DRAFT_116371</name>
</gene>
<name>A0A0C9WLU1_9AGAR</name>
<sequence>MKNLAATLRSLGKYKEADKLALQAQEVNSRVIGATSPYAIVTMANVQEAQEISIMNFDKKAYSLSNLIKKTSKIMSKIAHSFHIKKAPNDDLAGISS</sequence>
<protein>
    <recommendedName>
        <fullName evidence="3">Tetratricopeptide repeat protein</fullName>
    </recommendedName>
</protein>
<dbReference type="AlphaFoldDB" id="A0A0C9WLU1"/>
<dbReference type="InterPro" id="IPR011990">
    <property type="entry name" value="TPR-like_helical_dom_sf"/>
</dbReference>
<reference evidence="2" key="2">
    <citation type="submission" date="2015-01" db="EMBL/GenBank/DDBJ databases">
        <title>Evolutionary Origins and Diversification of the Mycorrhizal Mutualists.</title>
        <authorList>
            <consortium name="DOE Joint Genome Institute"/>
            <consortium name="Mycorrhizal Genomics Consortium"/>
            <person name="Kohler A."/>
            <person name="Kuo A."/>
            <person name="Nagy L.G."/>
            <person name="Floudas D."/>
            <person name="Copeland A."/>
            <person name="Barry K.W."/>
            <person name="Cichocki N."/>
            <person name="Veneault-Fourrey C."/>
            <person name="LaButti K."/>
            <person name="Lindquist E.A."/>
            <person name="Lipzen A."/>
            <person name="Lundell T."/>
            <person name="Morin E."/>
            <person name="Murat C."/>
            <person name="Riley R."/>
            <person name="Ohm R."/>
            <person name="Sun H."/>
            <person name="Tunlid A."/>
            <person name="Henrissat B."/>
            <person name="Grigoriev I.V."/>
            <person name="Hibbett D.S."/>
            <person name="Martin F."/>
        </authorList>
    </citation>
    <scope>NUCLEOTIDE SEQUENCE [LARGE SCALE GENOMIC DNA]</scope>
    <source>
        <strain evidence="2">LaAM-08-1</strain>
    </source>
</reference>
<reference evidence="1 2" key="1">
    <citation type="submission" date="2014-04" db="EMBL/GenBank/DDBJ databases">
        <authorList>
            <consortium name="DOE Joint Genome Institute"/>
            <person name="Kuo A."/>
            <person name="Kohler A."/>
            <person name="Nagy L.G."/>
            <person name="Floudas D."/>
            <person name="Copeland A."/>
            <person name="Barry K.W."/>
            <person name="Cichocki N."/>
            <person name="Veneault-Fourrey C."/>
            <person name="LaButti K."/>
            <person name="Lindquist E.A."/>
            <person name="Lipzen A."/>
            <person name="Lundell T."/>
            <person name="Morin E."/>
            <person name="Murat C."/>
            <person name="Sun H."/>
            <person name="Tunlid A."/>
            <person name="Henrissat B."/>
            <person name="Grigoriev I.V."/>
            <person name="Hibbett D.S."/>
            <person name="Martin F."/>
            <person name="Nordberg H.P."/>
            <person name="Cantor M.N."/>
            <person name="Hua S.X."/>
        </authorList>
    </citation>
    <scope>NUCLEOTIDE SEQUENCE [LARGE SCALE GENOMIC DNA]</scope>
    <source>
        <strain evidence="1 2">LaAM-08-1</strain>
    </source>
</reference>
<dbReference type="HOGENOM" id="CLU_162152_0_0_1"/>
<evidence type="ECO:0008006" key="3">
    <source>
        <dbReference type="Google" id="ProtNLM"/>
    </source>
</evidence>
<dbReference type="Gene3D" id="1.25.40.10">
    <property type="entry name" value="Tetratricopeptide repeat domain"/>
    <property type="match status" value="1"/>
</dbReference>
<evidence type="ECO:0000313" key="2">
    <source>
        <dbReference type="Proteomes" id="UP000054477"/>
    </source>
</evidence>
<evidence type="ECO:0000313" key="1">
    <source>
        <dbReference type="EMBL" id="KIJ90605.1"/>
    </source>
</evidence>